<dbReference type="InterPro" id="IPR046919">
    <property type="entry name" value="ABC-3C_CTD10"/>
</dbReference>
<gene>
    <name evidence="4" type="ORF">CMC5_013760</name>
</gene>
<dbReference type="InterPro" id="IPR018760">
    <property type="entry name" value="DUF2326"/>
</dbReference>
<evidence type="ECO:0000313" key="4">
    <source>
        <dbReference type="EMBL" id="AKT37245.1"/>
    </source>
</evidence>
<evidence type="ECO:0000259" key="2">
    <source>
        <dbReference type="Pfam" id="PF10088"/>
    </source>
</evidence>
<evidence type="ECO:0000313" key="5">
    <source>
        <dbReference type="Proteomes" id="UP000067626"/>
    </source>
</evidence>
<dbReference type="InterPro" id="IPR027417">
    <property type="entry name" value="P-loop_NTPase"/>
</dbReference>
<protein>
    <submittedName>
        <fullName evidence="4">Uncharacterized protein</fullName>
    </submittedName>
</protein>
<proteinExistence type="predicted"/>
<dbReference type="EMBL" id="CP012159">
    <property type="protein sequence ID" value="AKT37245.1"/>
    <property type="molecule type" value="Genomic_DNA"/>
</dbReference>
<dbReference type="KEGG" id="ccro:CMC5_013760"/>
<feature type="coiled-coil region" evidence="1">
    <location>
        <begin position="335"/>
        <end position="430"/>
    </location>
</feature>
<dbReference type="Proteomes" id="UP000067626">
    <property type="component" value="Chromosome"/>
</dbReference>
<dbReference type="OrthoDB" id="7314834at2"/>
<dbReference type="PATRIC" id="fig|52.7.peg.1467"/>
<dbReference type="RefSeq" id="WP_050429641.1">
    <property type="nucleotide sequence ID" value="NZ_CP012159.1"/>
</dbReference>
<feature type="domain" description="DUF2326" evidence="2">
    <location>
        <begin position="453"/>
        <end position="588"/>
    </location>
</feature>
<sequence length="589" mass="66513">MIGRIESSLPTFKPLRFGPGLNVLLTQKSPGATERQTRNGAGKTSFVELVHFLLGSNADPRHFLRAEKALETATFSMAFDLSGARVEVERSASRPNEFVIAQGDPSQWPCKPKLDKKTGHLTLRREDWNANLGCLMFGLPAPAGQEERRFGPTFRSLFSYFARRQGSGGFLRPEQHAEKQSPWDQQVAVTFLLGLDPAIPQELQEVRQREKALTEFRRAAREGAFGELIEKAADLRTKVTVSEARAARLREQLATFHVVPQYREHEQEASRITVRLAELANDNQADRQLVLQLREAVTAEAPPRFAEVKQAYEEAGVVLPGLVVKRFEDVERFHRSIVENRRSHLRAEIDAAEERIRARDHEKQGLDERRAQIMGLLESGGALEHFSQLQAEVARIESNTESLRRRYEAADTLERKGAELEVERARLHQRLQDDHHEQRDVIDEAVLTFENLSTALYEKAGSLTVEATVNGPVFEIKIEASRSKGINNMQIFCFDMMLMELWAKRGRGPGVLIHDSHLFDGVDERQVAHALEIGAERAKLHGFQYIVTMNEDAVPRAALPSSFDFDRHVLDVRLTDASEGGGLFGFRFD</sequence>
<accession>A0A0K1E8Q6</accession>
<evidence type="ECO:0000256" key="1">
    <source>
        <dbReference type="SAM" id="Coils"/>
    </source>
</evidence>
<dbReference type="Pfam" id="PF10088">
    <property type="entry name" value="DUF2326"/>
    <property type="match status" value="1"/>
</dbReference>
<keyword evidence="5" id="KW-1185">Reference proteome</keyword>
<feature type="coiled-coil region" evidence="1">
    <location>
        <begin position="232"/>
        <end position="282"/>
    </location>
</feature>
<dbReference type="Gene3D" id="3.40.50.300">
    <property type="entry name" value="P-loop containing nucleotide triphosphate hydrolases"/>
    <property type="match status" value="1"/>
</dbReference>
<feature type="domain" description="ABC-three component systems C-terminal" evidence="3">
    <location>
        <begin position="292"/>
        <end position="414"/>
    </location>
</feature>
<reference evidence="4 5" key="1">
    <citation type="submission" date="2015-07" db="EMBL/GenBank/DDBJ databases">
        <title>Genome analysis of myxobacterium Chondromyces crocatus Cm c5 reveals a high potential for natural compound synthesis and the genetic basis for the loss of fruiting body formation.</title>
        <authorList>
            <person name="Zaburannyi N."/>
            <person name="Bunk B."/>
            <person name="Maier J."/>
            <person name="Overmann J."/>
            <person name="Mueller R."/>
        </authorList>
    </citation>
    <scope>NUCLEOTIDE SEQUENCE [LARGE SCALE GENOMIC DNA]</scope>
    <source>
        <strain evidence="4 5">Cm c5</strain>
    </source>
</reference>
<dbReference type="STRING" id="52.CMC5_013760"/>
<organism evidence="4 5">
    <name type="scientific">Chondromyces crocatus</name>
    <dbReference type="NCBI Taxonomy" id="52"/>
    <lineage>
        <taxon>Bacteria</taxon>
        <taxon>Pseudomonadati</taxon>
        <taxon>Myxococcota</taxon>
        <taxon>Polyangia</taxon>
        <taxon>Polyangiales</taxon>
        <taxon>Polyangiaceae</taxon>
        <taxon>Chondromyces</taxon>
    </lineage>
</organism>
<keyword evidence="1" id="KW-0175">Coiled coil</keyword>
<name>A0A0K1E8Q6_CHOCO</name>
<evidence type="ECO:0000259" key="3">
    <source>
        <dbReference type="Pfam" id="PF20275"/>
    </source>
</evidence>
<dbReference type="Pfam" id="PF20275">
    <property type="entry name" value="CTD10"/>
    <property type="match status" value="1"/>
</dbReference>
<dbReference type="AlphaFoldDB" id="A0A0K1E8Q6"/>